<dbReference type="EMBL" id="JARHTQ010000051">
    <property type="protein sequence ID" value="MDF2261247.1"/>
    <property type="molecule type" value="Genomic_DNA"/>
</dbReference>
<dbReference type="RefSeq" id="WP_275822655.1">
    <property type="nucleotide sequence ID" value="NZ_BAAANM010000026.1"/>
</dbReference>
<sequence length="131" mass="13535">MSHRSGRREYAVVPLDRLQPLDDVLPDTAHHLSRGAITYAALTRAAQLRPGDTVFGSGGTGSIGSMTARIARLLGAGRVIGSASSAVKCGATPQAPGVAVRRLAALDAEIDRLTRLRGRLAAPLEGRSAAA</sequence>
<proteinExistence type="predicted"/>
<reference evidence="1 2" key="1">
    <citation type="submission" date="2023-03" db="EMBL/GenBank/DDBJ databases">
        <title>Draft genome sequence of type strain Streptomyces ferralitis JCM 14344.</title>
        <authorList>
            <person name="Klaysubun C."/>
            <person name="Duangmal K."/>
        </authorList>
    </citation>
    <scope>NUCLEOTIDE SEQUENCE [LARGE SCALE GENOMIC DNA]</scope>
    <source>
        <strain evidence="1 2">JCM 14344</strain>
    </source>
</reference>
<dbReference type="Proteomes" id="UP001220022">
    <property type="component" value="Unassembled WGS sequence"/>
</dbReference>
<dbReference type="SUPFAM" id="SSF51735">
    <property type="entry name" value="NAD(P)-binding Rossmann-fold domains"/>
    <property type="match status" value="1"/>
</dbReference>
<keyword evidence="2" id="KW-1185">Reference proteome</keyword>
<organism evidence="1 2">
    <name type="scientific">Streptantibioticus ferralitis</name>
    <dbReference type="NCBI Taxonomy" id="236510"/>
    <lineage>
        <taxon>Bacteria</taxon>
        <taxon>Bacillati</taxon>
        <taxon>Actinomycetota</taxon>
        <taxon>Actinomycetes</taxon>
        <taxon>Kitasatosporales</taxon>
        <taxon>Streptomycetaceae</taxon>
        <taxon>Streptantibioticus</taxon>
    </lineage>
</organism>
<dbReference type="Gene3D" id="3.40.50.720">
    <property type="entry name" value="NAD(P)-binding Rossmann-like Domain"/>
    <property type="match status" value="1"/>
</dbReference>
<gene>
    <name evidence="1" type="ORF">P2L57_37670</name>
</gene>
<dbReference type="Gene3D" id="3.90.180.10">
    <property type="entry name" value="Medium-chain alcohol dehydrogenases, catalytic domain"/>
    <property type="match status" value="1"/>
</dbReference>
<accession>A0ABT5ZBM9</accession>
<evidence type="ECO:0000313" key="2">
    <source>
        <dbReference type="Proteomes" id="UP001220022"/>
    </source>
</evidence>
<evidence type="ECO:0000313" key="1">
    <source>
        <dbReference type="EMBL" id="MDF2261247.1"/>
    </source>
</evidence>
<dbReference type="InterPro" id="IPR036291">
    <property type="entry name" value="NAD(P)-bd_dom_sf"/>
</dbReference>
<comment type="caution">
    <text evidence="1">The sequence shown here is derived from an EMBL/GenBank/DDBJ whole genome shotgun (WGS) entry which is preliminary data.</text>
</comment>
<name>A0ABT5ZBM9_9ACTN</name>
<protein>
    <submittedName>
        <fullName evidence="1">Uncharacterized protein</fullName>
    </submittedName>
</protein>